<gene>
    <name evidence="2" type="ORF">KO481_26175</name>
</gene>
<keyword evidence="3" id="KW-1185">Reference proteome</keyword>
<reference evidence="2 3" key="1">
    <citation type="submission" date="2021-06" db="EMBL/GenBank/DDBJ databases">
        <title>Actinomycetes sequencing.</title>
        <authorList>
            <person name="Shan Q."/>
        </authorList>
    </citation>
    <scope>NUCLEOTIDE SEQUENCE [LARGE SCALE GENOMIC DNA]</scope>
    <source>
        <strain evidence="2 3">NEAU-G5</strain>
    </source>
</reference>
<dbReference type="RefSeq" id="WP_215920723.1">
    <property type="nucleotide sequence ID" value="NZ_JAHKNI010000009.1"/>
</dbReference>
<keyword evidence="2" id="KW-0378">Hydrolase</keyword>
<feature type="domain" description="AB hydrolase-1" evidence="1">
    <location>
        <begin position="38"/>
        <end position="288"/>
    </location>
</feature>
<sequence>MTKNIVSPARPAPPVGGFQEVDGRRVFVHRLGSGGPAVVFLPGSGAVGLDYFAVQQGVSRFSTAVVYDRGGTGYSDPVPLPRTAAAVATELHELLQAQDLAAPYILVAHSLGGAYAHRFTHLYPREVAGLVWVDGFHRDWENVMPAASSVVQQTAPDPERIRPALREMFAELLAEFPEHMRQPLIDAHVGDEWLRVAAVERGSLAALTVELRAGADIPDVPVVALTVEGIDPGPLGAMPEPAMRAINAGMRRMAEAVVSAVSSGEHRVVSGVGHQQLCFTRPEPVVQAIRDVVDRVTRE</sequence>
<evidence type="ECO:0000313" key="2">
    <source>
        <dbReference type="EMBL" id="MBU3065006.1"/>
    </source>
</evidence>
<dbReference type="EMBL" id="JAHKNI010000009">
    <property type="protein sequence ID" value="MBU3065006.1"/>
    <property type="molecule type" value="Genomic_DNA"/>
</dbReference>
<protein>
    <submittedName>
        <fullName evidence="2">Alpha/beta hydrolase</fullName>
    </submittedName>
</protein>
<dbReference type="InterPro" id="IPR050266">
    <property type="entry name" value="AB_hydrolase_sf"/>
</dbReference>
<organism evidence="2 3">
    <name type="scientific">Nocardia albiluteola</name>
    <dbReference type="NCBI Taxonomy" id="2842303"/>
    <lineage>
        <taxon>Bacteria</taxon>
        <taxon>Bacillati</taxon>
        <taxon>Actinomycetota</taxon>
        <taxon>Actinomycetes</taxon>
        <taxon>Mycobacteriales</taxon>
        <taxon>Nocardiaceae</taxon>
        <taxon>Nocardia</taxon>
    </lineage>
</organism>
<comment type="caution">
    <text evidence="2">The sequence shown here is derived from an EMBL/GenBank/DDBJ whole genome shotgun (WGS) entry which is preliminary data.</text>
</comment>
<evidence type="ECO:0000313" key="3">
    <source>
        <dbReference type="Proteomes" id="UP000733379"/>
    </source>
</evidence>
<dbReference type="Pfam" id="PF12697">
    <property type="entry name" value="Abhydrolase_6"/>
    <property type="match status" value="1"/>
</dbReference>
<proteinExistence type="predicted"/>
<dbReference type="PANTHER" id="PTHR43798:SF33">
    <property type="entry name" value="HYDROLASE, PUTATIVE (AFU_ORTHOLOGUE AFUA_2G14860)-RELATED"/>
    <property type="match status" value="1"/>
</dbReference>
<dbReference type="InterPro" id="IPR000073">
    <property type="entry name" value="AB_hydrolase_1"/>
</dbReference>
<evidence type="ECO:0000259" key="1">
    <source>
        <dbReference type="Pfam" id="PF12697"/>
    </source>
</evidence>
<dbReference type="Gene3D" id="3.40.50.1820">
    <property type="entry name" value="alpha/beta hydrolase"/>
    <property type="match status" value="1"/>
</dbReference>
<dbReference type="SUPFAM" id="SSF53474">
    <property type="entry name" value="alpha/beta-Hydrolases"/>
    <property type="match status" value="1"/>
</dbReference>
<dbReference type="InterPro" id="IPR029058">
    <property type="entry name" value="AB_hydrolase_fold"/>
</dbReference>
<dbReference type="Proteomes" id="UP000733379">
    <property type="component" value="Unassembled WGS sequence"/>
</dbReference>
<name>A0ABS6B6H9_9NOCA</name>
<accession>A0ABS6B6H9</accession>
<dbReference type="GO" id="GO:0016787">
    <property type="term" value="F:hydrolase activity"/>
    <property type="evidence" value="ECO:0007669"/>
    <property type="project" value="UniProtKB-KW"/>
</dbReference>
<dbReference type="PANTHER" id="PTHR43798">
    <property type="entry name" value="MONOACYLGLYCEROL LIPASE"/>
    <property type="match status" value="1"/>
</dbReference>